<dbReference type="Gene3D" id="3.60.21.10">
    <property type="match status" value="1"/>
</dbReference>
<gene>
    <name evidence="3" type="ORF">CRN84_16895</name>
    <name evidence="4" type="ORF">NCTC12282_04687</name>
</gene>
<accession>A0A2C6DR23</accession>
<reference evidence="3" key="2">
    <citation type="submission" date="2017-09" db="EMBL/GenBank/DDBJ databases">
        <title>FDA dAtabase for Regulatory Grade micrObial Sequences (FDA-ARGOS): Supporting development and validation of Infectious Disease Dx tests.</title>
        <authorList>
            <person name="Minogue T."/>
            <person name="Wolcott M."/>
            <person name="Wasieloski L."/>
            <person name="Aguilar W."/>
            <person name="Moore D."/>
            <person name="Tallon L.J."/>
            <person name="Sadzewicz L."/>
            <person name="Ott S."/>
            <person name="Zhao X."/>
            <person name="Nagaraj S."/>
            <person name="Vavikolanu K."/>
            <person name="Aluvathingal J."/>
            <person name="Nadendla S."/>
            <person name="Sichtig H."/>
        </authorList>
    </citation>
    <scope>NUCLEOTIDE SEQUENCE</scope>
    <source>
        <strain evidence="3">FDAARGOS_387</strain>
    </source>
</reference>
<organism evidence="3 5">
    <name type="scientific">Budvicia aquatica</name>
    <dbReference type="NCBI Taxonomy" id="82979"/>
    <lineage>
        <taxon>Bacteria</taxon>
        <taxon>Pseudomonadati</taxon>
        <taxon>Pseudomonadota</taxon>
        <taxon>Gammaproteobacteria</taxon>
        <taxon>Enterobacterales</taxon>
        <taxon>Budviciaceae</taxon>
        <taxon>Budvicia</taxon>
    </lineage>
</organism>
<dbReference type="Pfam" id="PF00149">
    <property type="entry name" value="Metallophos"/>
    <property type="match status" value="1"/>
</dbReference>
<evidence type="ECO:0000313" key="5">
    <source>
        <dbReference type="Proteomes" id="UP000224974"/>
    </source>
</evidence>
<dbReference type="PANTHER" id="PTHR31302:SF0">
    <property type="entry name" value="TRANSMEMBRANE PROTEIN WITH METALLOPHOSPHOESTERASE DOMAIN"/>
    <property type="match status" value="1"/>
</dbReference>
<dbReference type="RefSeq" id="WP_051323417.1">
    <property type="nucleotide sequence ID" value="NZ_CAADJA010000002.1"/>
</dbReference>
<reference evidence="5" key="1">
    <citation type="submission" date="2017-09" db="EMBL/GenBank/DDBJ databases">
        <title>FDA dAtabase for Regulatory Grade micrObial Sequences (FDA-ARGOS): Supporting development and validation of Infectious Disease Dx tests.</title>
        <authorList>
            <person name="Minogue T."/>
            <person name="Wolcott M."/>
            <person name="Wasieloski L."/>
            <person name="Aguilar W."/>
            <person name="Moore D."/>
            <person name="Tallon L."/>
            <person name="Sadzewicz L."/>
            <person name="Ott S."/>
            <person name="Zhao X."/>
            <person name="Nagaraj S."/>
            <person name="Vavikolanu K."/>
            <person name="Aluvathingal J."/>
            <person name="Nadendla S."/>
            <person name="Sichtig H."/>
        </authorList>
    </citation>
    <scope>NUCLEOTIDE SEQUENCE [LARGE SCALE GENOMIC DNA]</scope>
    <source>
        <strain evidence="5">FDAARGOS_387</strain>
    </source>
</reference>
<dbReference type="AlphaFoldDB" id="A0A2C6DR23"/>
<evidence type="ECO:0000313" key="6">
    <source>
        <dbReference type="Proteomes" id="UP000373449"/>
    </source>
</evidence>
<dbReference type="Proteomes" id="UP000224974">
    <property type="component" value="Unassembled WGS sequence"/>
</dbReference>
<feature type="domain" description="Calcineurin-like phosphoesterase" evidence="1">
    <location>
        <begin position="1"/>
        <end position="245"/>
    </location>
</feature>
<dbReference type="InterPro" id="IPR045533">
    <property type="entry name" value="GAAD"/>
</dbReference>
<protein>
    <submittedName>
        <fullName evidence="4">Calcineurin-like phosphoesterase superfamily domain</fullName>
    </submittedName>
    <submittedName>
        <fullName evidence="3">Metallophosphoesterase</fullName>
    </submittedName>
</protein>
<dbReference type="GO" id="GO:0016787">
    <property type="term" value="F:hydrolase activity"/>
    <property type="evidence" value="ECO:0007669"/>
    <property type="project" value="InterPro"/>
</dbReference>
<sequence>MLLLHLSDIHFRREEISTPLDPNRHIRNELLLDAEKMCTLLDKTPSAILISGDIAFAAHSDEYAYALTWLEQLAKACGTGIENVFIIPGNHDVARDKSSAKIVQALHKEIKTTPPSLLDGVMRGLLLDEDSSKHLYSSLNEYNSFAVQFFCDVNAPHRTMTTRDLELNDGSILRLLGFNSALVSSKFDEPGSLYVDPACFQVVREKGVEHIVLCHHPFSWLGHGEELQNHLNDISRIQLFGHNHTSRIELQDDFIRISASAAQPNKEEYGWEPGYNLIEINVNSDGDYRELDIIAHIRIWQSSPGQFIAKMRKNDDHYRKKIHLDNWSRPESKLTDSNIASIFEKESLQSISAAKVSKPVSSWRDPMDKLRIVSVRFYKLTLSQKLTIARKLGLLEDEDRDQSNFERFRRVFILAQQRDLIGELDNEISTIIANVTNSNIGRMSRGRL</sequence>
<dbReference type="InterPro" id="IPR051158">
    <property type="entry name" value="Metallophosphoesterase_sf"/>
</dbReference>
<dbReference type="Pfam" id="PF19976">
    <property type="entry name" value="GAAD"/>
    <property type="match status" value="1"/>
</dbReference>
<feature type="domain" description="GTPase-associated adaptor" evidence="2">
    <location>
        <begin position="370"/>
        <end position="429"/>
    </location>
</feature>
<proteinExistence type="predicted"/>
<dbReference type="Proteomes" id="UP000373449">
    <property type="component" value="Unassembled WGS sequence"/>
</dbReference>
<dbReference type="EMBL" id="PDDX01000001">
    <property type="protein sequence ID" value="PHI30895.1"/>
    <property type="molecule type" value="Genomic_DNA"/>
</dbReference>
<dbReference type="STRING" id="1111728.GCA_000427805_03744"/>
<evidence type="ECO:0000259" key="2">
    <source>
        <dbReference type="Pfam" id="PF19976"/>
    </source>
</evidence>
<dbReference type="EMBL" id="CAADJA010000002">
    <property type="protein sequence ID" value="VFS50791.1"/>
    <property type="molecule type" value="Genomic_DNA"/>
</dbReference>
<reference evidence="4 6" key="3">
    <citation type="submission" date="2019-03" db="EMBL/GenBank/DDBJ databases">
        <authorList>
            <consortium name="Pathogen Informatics"/>
        </authorList>
    </citation>
    <scope>NUCLEOTIDE SEQUENCE [LARGE SCALE GENOMIC DNA]</scope>
    <source>
        <strain evidence="4 6">NCTC12282</strain>
    </source>
</reference>
<dbReference type="SUPFAM" id="SSF56300">
    <property type="entry name" value="Metallo-dependent phosphatases"/>
    <property type="match status" value="1"/>
</dbReference>
<dbReference type="OrthoDB" id="9784378at2"/>
<name>A0A2C6DR23_9GAMM</name>
<keyword evidence="5" id="KW-1185">Reference proteome</keyword>
<dbReference type="PANTHER" id="PTHR31302">
    <property type="entry name" value="TRANSMEMBRANE PROTEIN WITH METALLOPHOSPHOESTERASE DOMAIN-RELATED"/>
    <property type="match status" value="1"/>
</dbReference>
<dbReference type="InterPro" id="IPR029052">
    <property type="entry name" value="Metallo-depent_PP-like"/>
</dbReference>
<dbReference type="InterPro" id="IPR004843">
    <property type="entry name" value="Calcineurin-like_PHP"/>
</dbReference>
<evidence type="ECO:0000313" key="3">
    <source>
        <dbReference type="EMBL" id="PHI30895.1"/>
    </source>
</evidence>
<evidence type="ECO:0000259" key="1">
    <source>
        <dbReference type="Pfam" id="PF00149"/>
    </source>
</evidence>
<evidence type="ECO:0000313" key="4">
    <source>
        <dbReference type="EMBL" id="VFS50791.1"/>
    </source>
</evidence>